<dbReference type="RefSeq" id="WP_014730461.1">
    <property type="nucleotide sequence ID" value="NC_017934.1"/>
</dbReference>
<proteinExistence type="predicted"/>
<keyword evidence="4" id="KW-0239">DNA-directed DNA polymerase</keyword>
<keyword evidence="6" id="KW-1185">Reference proteome</keyword>
<dbReference type="HOGENOM" id="CLU_888159_0_0_0"/>
<gene>
    <name evidence="5" type="ORF">Theba_0671</name>
</gene>
<sequence>MIYEMLGDSEVLKDFFILERGEGYLTISEDMPDKVNRFKMAVSTSGMFGRKPVRLSGFDSWKKEEKTQIEKLLPLFQDEIDVFLDGKVSPKVKSEKSIFDLPKPWEEEKWNDHIITISERAGMKISRAAAESLFRKVGRREYRILRELEKLSVFSNEIDQLMVERLIDFDKEVEVESLAFDFLNHKEDFLSSSRKCMIPFAYFASVLLNIIIDLGTIIDTKKGKMNISWSEIRKLSNTTSIGTARIARLVGYSFSSTKEQRNDLTRLYSAESLKGLIVLLQEIDESIKNGKIDSEIAFFKLHEESLKLQVTLG</sequence>
<dbReference type="GO" id="GO:0009360">
    <property type="term" value="C:DNA polymerase III complex"/>
    <property type="evidence" value="ECO:0007669"/>
    <property type="project" value="TreeGrafter"/>
</dbReference>
<dbReference type="EC" id="2.7.7.7" evidence="5"/>
<dbReference type="KEGG" id="mpg:Theba_0671"/>
<dbReference type="PANTHER" id="PTHR34388">
    <property type="entry name" value="DNA POLYMERASE III SUBUNIT DELTA"/>
    <property type="match status" value="1"/>
</dbReference>
<dbReference type="EMBL" id="CP003532">
    <property type="protein sequence ID" value="AFK06388.1"/>
    <property type="molecule type" value="Genomic_DNA"/>
</dbReference>
<dbReference type="GO" id="GO:0006261">
    <property type="term" value="P:DNA-templated DNA replication"/>
    <property type="evidence" value="ECO:0007669"/>
    <property type="project" value="TreeGrafter"/>
</dbReference>
<dbReference type="InterPro" id="IPR005790">
    <property type="entry name" value="DNA_polIII_delta"/>
</dbReference>
<dbReference type="GO" id="GO:0003887">
    <property type="term" value="F:DNA-directed DNA polymerase activity"/>
    <property type="evidence" value="ECO:0007669"/>
    <property type="project" value="UniProtKB-KW"/>
</dbReference>
<dbReference type="AlphaFoldDB" id="I2F385"/>
<evidence type="ECO:0000256" key="2">
    <source>
        <dbReference type="ARBA" id="ARBA00022695"/>
    </source>
</evidence>
<evidence type="ECO:0000313" key="5">
    <source>
        <dbReference type="EMBL" id="AFK06388.1"/>
    </source>
</evidence>
<dbReference type="STRING" id="660470.Theba_0671"/>
<evidence type="ECO:0000256" key="3">
    <source>
        <dbReference type="ARBA" id="ARBA00022705"/>
    </source>
</evidence>
<keyword evidence="3" id="KW-0235">DNA replication</keyword>
<dbReference type="PANTHER" id="PTHR34388:SF1">
    <property type="entry name" value="DNA POLYMERASE III SUBUNIT DELTA"/>
    <property type="match status" value="1"/>
</dbReference>
<accession>I2F385</accession>
<reference evidence="5 6" key="1">
    <citation type="journal article" date="2012" name="Genome Biol. Evol.">
        <title>Genome Sequence of the Mesophilic Thermotogales Bacterium Mesotoga prima MesG1.Ag.4.2 Reveals the Largest Thermotogales Genome To Date.</title>
        <authorList>
            <person name="Zhaxybayeva O."/>
            <person name="Swithers K.S."/>
            <person name="Foght J."/>
            <person name="Green A.G."/>
            <person name="Bruce D."/>
            <person name="Detter C."/>
            <person name="Han S."/>
            <person name="Teshima H."/>
            <person name="Han J."/>
            <person name="Woyke T."/>
            <person name="Pitluck S."/>
            <person name="Nolan M."/>
            <person name="Ivanova N."/>
            <person name="Pati A."/>
            <person name="Land M.L."/>
            <person name="Dlutek M."/>
            <person name="Doolittle W.F."/>
            <person name="Noll K.M."/>
            <person name="Nesbo C.L."/>
        </authorList>
    </citation>
    <scope>NUCLEOTIDE SEQUENCE [LARGE SCALE GENOMIC DNA]</scope>
    <source>
        <strain evidence="6">mesG1.Ag.4.2</strain>
    </source>
</reference>
<evidence type="ECO:0000256" key="1">
    <source>
        <dbReference type="ARBA" id="ARBA00022679"/>
    </source>
</evidence>
<evidence type="ECO:0000256" key="4">
    <source>
        <dbReference type="ARBA" id="ARBA00022932"/>
    </source>
</evidence>
<keyword evidence="1 5" id="KW-0808">Transferase</keyword>
<evidence type="ECO:0000313" key="6">
    <source>
        <dbReference type="Proteomes" id="UP000002881"/>
    </source>
</evidence>
<dbReference type="GO" id="GO:0003677">
    <property type="term" value="F:DNA binding"/>
    <property type="evidence" value="ECO:0007669"/>
    <property type="project" value="InterPro"/>
</dbReference>
<name>I2F385_9BACT</name>
<dbReference type="Proteomes" id="UP000002881">
    <property type="component" value="Chromosome"/>
</dbReference>
<protein>
    <submittedName>
        <fullName evidence="5">DNA polymerase III, delta subunit</fullName>
        <ecNumber evidence="5">2.7.7.7</ecNumber>
    </submittedName>
</protein>
<dbReference type="eggNOG" id="COG1466">
    <property type="taxonomic scope" value="Bacteria"/>
</dbReference>
<dbReference type="GeneID" id="87106515"/>
<keyword evidence="2 5" id="KW-0548">Nucleotidyltransferase</keyword>
<organism evidence="5 6">
    <name type="scientific">Mesotoga prima MesG1.Ag.4.2</name>
    <dbReference type="NCBI Taxonomy" id="660470"/>
    <lineage>
        <taxon>Bacteria</taxon>
        <taxon>Thermotogati</taxon>
        <taxon>Thermotogota</taxon>
        <taxon>Thermotogae</taxon>
        <taxon>Kosmotogales</taxon>
        <taxon>Kosmotogaceae</taxon>
        <taxon>Mesotoga</taxon>
    </lineage>
</organism>